<sequence length="74" mass="8291">MDDNNPRSPQALAALVDLVSSMLMLLSFCPIGYEEPKLLRLEAKVDGKPLPIADYIFKHFLEQASIQGKNMPFL</sequence>
<dbReference type="Proteomes" id="UP000465221">
    <property type="component" value="Unassembled WGS sequence"/>
</dbReference>
<name>A0A8H3SGU3_9EURO</name>
<comment type="caution">
    <text evidence="2">The sequence shown here is derived from an EMBL/GenBank/DDBJ whole genome shotgun (WGS) entry which is preliminary data.</text>
</comment>
<keyword evidence="1" id="KW-1133">Transmembrane helix</keyword>
<evidence type="ECO:0000313" key="3">
    <source>
        <dbReference type="Proteomes" id="UP000465221"/>
    </source>
</evidence>
<feature type="transmembrane region" description="Helical" evidence="1">
    <location>
        <begin position="12"/>
        <end position="33"/>
    </location>
</feature>
<dbReference type="AlphaFoldDB" id="A0A8H3SGU3"/>
<accession>A0A8H3SGU3</accession>
<organism evidence="2 3">
    <name type="scientific">Aspergillus udagawae</name>
    <dbReference type="NCBI Taxonomy" id="91492"/>
    <lineage>
        <taxon>Eukaryota</taxon>
        <taxon>Fungi</taxon>
        <taxon>Dikarya</taxon>
        <taxon>Ascomycota</taxon>
        <taxon>Pezizomycotina</taxon>
        <taxon>Eurotiomycetes</taxon>
        <taxon>Eurotiomycetidae</taxon>
        <taxon>Eurotiales</taxon>
        <taxon>Aspergillaceae</taxon>
        <taxon>Aspergillus</taxon>
        <taxon>Aspergillus subgen. Fumigati</taxon>
    </lineage>
</organism>
<evidence type="ECO:0000313" key="2">
    <source>
        <dbReference type="EMBL" id="GFF59297.1"/>
    </source>
</evidence>
<dbReference type="EMBL" id="BLKC01000210">
    <property type="protein sequence ID" value="GFF59297.1"/>
    <property type="molecule type" value="Genomic_DNA"/>
</dbReference>
<protein>
    <submittedName>
        <fullName evidence="2">Uncharacterized protein</fullName>
    </submittedName>
</protein>
<proteinExistence type="predicted"/>
<gene>
    <name evidence="2" type="ORF">IFM46972_11343</name>
</gene>
<keyword evidence="1" id="KW-0812">Transmembrane</keyword>
<reference evidence="2 3" key="1">
    <citation type="submission" date="2020-01" db="EMBL/GenBank/DDBJ databases">
        <title>Draft genome sequence of Aspergillus udagawae IFM 46972.</title>
        <authorList>
            <person name="Takahashi H."/>
            <person name="Yaguchi T."/>
        </authorList>
    </citation>
    <scope>NUCLEOTIDE SEQUENCE [LARGE SCALE GENOMIC DNA]</scope>
    <source>
        <strain evidence="2 3">IFM 46972</strain>
    </source>
</reference>
<evidence type="ECO:0000256" key="1">
    <source>
        <dbReference type="SAM" id="Phobius"/>
    </source>
</evidence>
<keyword evidence="1" id="KW-0472">Membrane</keyword>